<dbReference type="KEGG" id="hir:HETIRDRAFT_453344"/>
<dbReference type="GeneID" id="20676370"/>
<evidence type="ECO:0000313" key="2">
    <source>
        <dbReference type="EMBL" id="ETW78753.1"/>
    </source>
</evidence>
<keyword evidence="3" id="KW-1185">Reference proteome</keyword>
<dbReference type="EMBL" id="KI925461">
    <property type="protein sequence ID" value="ETW78753.1"/>
    <property type="molecule type" value="Genomic_DNA"/>
</dbReference>
<dbReference type="InParanoid" id="W4JYX2"/>
<reference evidence="2 3" key="1">
    <citation type="journal article" date="2012" name="New Phytol.">
        <title>Insight into trade-off between wood decay and parasitism from the genome of a fungal forest pathogen.</title>
        <authorList>
            <person name="Olson A."/>
            <person name="Aerts A."/>
            <person name="Asiegbu F."/>
            <person name="Belbahri L."/>
            <person name="Bouzid O."/>
            <person name="Broberg A."/>
            <person name="Canback B."/>
            <person name="Coutinho P.M."/>
            <person name="Cullen D."/>
            <person name="Dalman K."/>
            <person name="Deflorio G."/>
            <person name="van Diepen L.T."/>
            <person name="Dunand C."/>
            <person name="Duplessis S."/>
            <person name="Durling M."/>
            <person name="Gonthier P."/>
            <person name="Grimwood J."/>
            <person name="Fossdal C.G."/>
            <person name="Hansson D."/>
            <person name="Henrissat B."/>
            <person name="Hietala A."/>
            <person name="Himmelstrand K."/>
            <person name="Hoffmeister D."/>
            <person name="Hogberg N."/>
            <person name="James T.Y."/>
            <person name="Karlsson M."/>
            <person name="Kohler A."/>
            <person name="Kues U."/>
            <person name="Lee Y.H."/>
            <person name="Lin Y.C."/>
            <person name="Lind M."/>
            <person name="Lindquist E."/>
            <person name="Lombard V."/>
            <person name="Lucas S."/>
            <person name="Lunden K."/>
            <person name="Morin E."/>
            <person name="Murat C."/>
            <person name="Park J."/>
            <person name="Raffaello T."/>
            <person name="Rouze P."/>
            <person name="Salamov A."/>
            <person name="Schmutz J."/>
            <person name="Solheim H."/>
            <person name="Stahlberg J."/>
            <person name="Velez H."/>
            <person name="de Vries R.P."/>
            <person name="Wiebenga A."/>
            <person name="Woodward S."/>
            <person name="Yakovlev I."/>
            <person name="Garbelotto M."/>
            <person name="Martin F."/>
            <person name="Grigoriev I.V."/>
            <person name="Stenlid J."/>
        </authorList>
    </citation>
    <scope>NUCLEOTIDE SEQUENCE [LARGE SCALE GENOMIC DNA]</scope>
    <source>
        <strain evidence="2 3">TC 32-1</strain>
    </source>
</reference>
<dbReference type="HOGENOM" id="CLU_1170773_0_0_1"/>
<accession>W4JYX2</accession>
<dbReference type="AlphaFoldDB" id="W4JYX2"/>
<name>W4JYX2_HETIT</name>
<dbReference type="RefSeq" id="XP_009549064.1">
    <property type="nucleotide sequence ID" value="XM_009550769.1"/>
</dbReference>
<feature type="region of interest" description="Disordered" evidence="1">
    <location>
        <begin position="44"/>
        <end position="67"/>
    </location>
</feature>
<evidence type="ECO:0000256" key="1">
    <source>
        <dbReference type="SAM" id="MobiDB-lite"/>
    </source>
</evidence>
<proteinExistence type="predicted"/>
<sequence length="237" mass="25605">MEWGRGRGKERAGWRRGCADAVSEGGWGAVAECECECGGWRHGGREGHGEREHGATTKEDEKGEKKAGRPVRACVRACVRAFAVTAARRRGPERQSLAAPALGGTTGLTWTRRRRWCPESTGRIRKRARSGEAKSEMPAAIGWPLRSANSNHSVTGYIPLPSSDLPRPRPLPVALPSTIHVHSTLSTAHTLLYYLPARASPATRGRRPAPCFTAIPHMPQPPSHLSIAGACLVHPPT</sequence>
<gene>
    <name evidence="2" type="ORF">HETIRDRAFT_453344</name>
</gene>
<evidence type="ECO:0000313" key="3">
    <source>
        <dbReference type="Proteomes" id="UP000030671"/>
    </source>
</evidence>
<dbReference type="Proteomes" id="UP000030671">
    <property type="component" value="Unassembled WGS sequence"/>
</dbReference>
<protein>
    <submittedName>
        <fullName evidence="2">Uncharacterized protein</fullName>
    </submittedName>
</protein>
<organism evidence="2 3">
    <name type="scientific">Heterobasidion irregulare (strain TC 32-1)</name>
    <dbReference type="NCBI Taxonomy" id="747525"/>
    <lineage>
        <taxon>Eukaryota</taxon>
        <taxon>Fungi</taxon>
        <taxon>Dikarya</taxon>
        <taxon>Basidiomycota</taxon>
        <taxon>Agaricomycotina</taxon>
        <taxon>Agaricomycetes</taxon>
        <taxon>Russulales</taxon>
        <taxon>Bondarzewiaceae</taxon>
        <taxon>Heterobasidion</taxon>
        <taxon>Heterobasidion annosum species complex</taxon>
    </lineage>
</organism>